<dbReference type="Proteomes" id="UP000595362">
    <property type="component" value="Chromosome"/>
</dbReference>
<evidence type="ECO:0000313" key="2">
    <source>
        <dbReference type="Proteomes" id="UP000595362"/>
    </source>
</evidence>
<reference evidence="1 2" key="1">
    <citation type="submission" date="2020-07" db="EMBL/GenBank/DDBJ databases">
        <title>Huge and variable diversity of episymbiotic CPR bacteria and DPANN archaea in groundwater ecosystems.</title>
        <authorList>
            <person name="He C.Y."/>
            <person name="Keren R."/>
            <person name="Whittaker M."/>
            <person name="Farag I.F."/>
            <person name="Doudna J."/>
            <person name="Cate J.H.D."/>
            <person name="Banfield J.F."/>
        </authorList>
    </citation>
    <scope>NUCLEOTIDE SEQUENCE [LARGE SCALE GENOMIC DNA]</scope>
    <source>
        <strain evidence="1">NC_groundwater_70_Ag_B-0.1um_54_66</strain>
    </source>
</reference>
<organism evidence="1 2">
    <name type="scientific">Micavibrio aeruginosavorus</name>
    <dbReference type="NCBI Taxonomy" id="349221"/>
    <lineage>
        <taxon>Bacteria</taxon>
        <taxon>Pseudomonadati</taxon>
        <taxon>Bdellovibrionota</taxon>
        <taxon>Bdellovibrionia</taxon>
        <taxon>Bdellovibrionales</taxon>
        <taxon>Pseudobdellovibrionaceae</taxon>
        <taxon>Micavibrio</taxon>
    </lineage>
</organism>
<evidence type="ECO:0000313" key="1">
    <source>
        <dbReference type="EMBL" id="QQG35459.1"/>
    </source>
</evidence>
<sequence length="191" mass="21601">MEAEQDKYPQHFNQAPRRRAEIIKPPNTLKAKVGSGGISEAILNKAQALLENNIVDFMPLAEMYLQNLMRAIETAQTNSDKLDTETLIAGMIYPAVQLKANGGMFHYPLVTTMADRLIQYLEVIVEADMDALEIVLAFHTTIRAVIMGRIIGTGGRHGQELLAALNDACMRYFERYPYNHSSYRLDYTEEF</sequence>
<proteinExistence type="predicted"/>
<accession>A0A7T5R0V3</accession>
<dbReference type="EMBL" id="CP066681">
    <property type="protein sequence ID" value="QQG35459.1"/>
    <property type="molecule type" value="Genomic_DNA"/>
</dbReference>
<gene>
    <name evidence="1" type="ORF">HYS17_07900</name>
</gene>
<dbReference type="AlphaFoldDB" id="A0A7T5R0V3"/>
<protein>
    <submittedName>
        <fullName evidence="1">Uncharacterized protein</fullName>
    </submittedName>
</protein>
<name>A0A7T5R0V3_9BACT</name>